<proteinExistence type="predicted"/>
<reference evidence="2 3" key="1">
    <citation type="submission" date="2023-09" db="EMBL/GenBank/DDBJ databases">
        <authorList>
            <person name="Rey-Velasco X."/>
        </authorList>
    </citation>
    <scope>NUCLEOTIDE SEQUENCE [LARGE SCALE GENOMIC DNA]</scope>
    <source>
        <strain evidence="2 3">F394</strain>
    </source>
</reference>
<dbReference type="PANTHER" id="PTHR30283:SF4">
    <property type="entry name" value="PEROXIDE STRESS RESISTANCE PROTEIN YAAA"/>
    <property type="match status" value="1"/>
</dbReference>
<dbReference type="Proteomes" id="UP001267426">
    <property type="component" value="Unassembled WGS sequence"/>
</dbReference>
<feature type="region of interest" description="Disordered" evidence="1">
    <location>
        <begin position="255"/>
        <end position="305"/>
    </location>
</feature>
<sequence length="305" mass="33621">MRFSILLPSAEGKEAGGNPLAPDMFDYRSSNTFNYFSELNPERRALIDALQTQMEEATEKELGALLGVKGDTLEEAVAINRDIYRSPLMAAVDRYSPGVMYAAMDFAGLPTGSQRRLLENGVIFSGLFGLLRPDDLIPNYRLRMDAKVGDLGKVASYWRPVLSDHLNALLKGQAVWNLLSGTHEAAWDDAGTYARMIRLKFYREDESGERTAVSHGVKELRGALVAFIVNETADGVEALEEWEAPDGYEVDHDGSEIDESGGGTVVMVSSPGWEARRKARRKARAQEEAEAAAAKAARERDEDDD</sequence>
<dbReference type="Pfam" id="PF03883">
    <property type="entry name" value="H2O2_YaaD"/>
    <property type="match status" value="1"/>
</dbReference>
<feature type="compositionally biased region" description="Basic and acidic residues" evidence="1">
    <location>
        <begin position="296"/>
        <end position="305"/>
    </location>
</feature>
<dbReference type="InterPro" id="IPR005583">
    <property type="entry name" value="YaaA"/>
</dbReference>
<protein>
    <submittedName>
        <fullName evidence="2">Peroxide stress protein YaaA</fullName>
    </submittedName>
</protein>
<evidence type="ECO:0000313" key="2">
    <source>
        <dbReference type="EMBL" id="MDT0632859.1"/>
    </source>
</evidence>
<gene>
    <name evidence="2" type="primary">yaaA</name>
    <name evidence="2" type="ORF">RM540_13960</name>
</gene>
<dbReference type="PANTHER" id="PTHR30283">
    <property type="entry name" value="PEROXIDE STRESS RESPONSE PROTEIN YAAA"/>
    <property type="match status" value="1"/>
</dbReference>
<name>A0ABU3BU92_9BACT</name>
<comment type="caution">
    <text evidence="2">The sequence shown here is derived from an EMBL/GenBank/DDBJ whole genome shotgun (WGS) entry which is preliminary data.</text>
</comment>
<dbReference type="RefSeq" id="WP_311665171.1">
    <property type="nucleotide sequence ID" value="NZ_JAVRHT010000040.1"/>
</dbReference>
<keyword evidence="3" id="KW-1185">Reference proteome</keyword>
<evidence type="ECO:0000256" key="1">
    <source>
        <dbReference type="SAM" id="MobiDB-lite"/>
    </source>
</evidence>
<accession>A0ABU3BU92</accession>
<dbReference type="EMBL" id="JAVRHT010000040">
    <property type="protein sequence ID" value="MDT0632859.1"/>
    <property type="molecule type" value="Genomic_DNA"/>
</dbReference>
<evidence type="ECO:0000313" key="3">
    <source>
        <dbReference type="Proteomes" id="UP001267426"/>
    </source>
</evidence>
<organism evidence="2 3">
    <name type="scientific">Rubrivirga litoralis</name>
    <dbReference type="NCBI Taxonomy" id="3075598"/>
    <lineage>
        <taxon>Bacteria</taxon>
        <taxon>Pseudomonadati</taxon>
        <taxon>Rhodothermota</taxon>
        <taxon>Rhodothermia</taxon>
        <taxon>Rhodothermales</taxon>
        <taxon>Rubricoccaceae</taxon>
        <taxon>Rubrivirga</taxon>
    </lineage>
</organism>